<keyword evidence="1" id="KW-0472">Membrane</keyword>
<feature type="transmembrane region" description="Helical" evidence="1">
    <location>
        <begin position="12"/>
        <end position="32"/>
    </location>
</feature>
<name>A0ABZ0L835_9BACL</name>
<gene>
    <name evidence="2" type="ORF">QWT69_06325</name>
</gene>
<organism evidence="2 3">
    <name type="scientific">Sporosarcina oncorhynchi</name>
    <dbReference type="NCBI Taxonomy" id="3056444"/>
    <lineage>
        <taxon>Bacteria</taxon>
        <taxon>Bacillati</taxon>
        <taxon>Bacillota</taxon>
        <taxon>Bacilli</taxon>
        <taxon>Bacillales</taxon>
        <taxon>Caryophanaceae</taxon>
        <taxon>Sporosarcina</taxon>
    </lineage>
</organism>
<keyword evidence="1" id="KW-0812">Transmembrane</keyword>
<evidence type="ECO:0000313" key="3">
    <source>
        <dbReference type="Proteomes" id="UP001303902"/>
    </source>
</evidence>
<keyword evidence="3" id="KW-1185">Reference proteome</keyword>
<dbReference type="Proteomes" id="UP001303902">
    <property type="component" value="Chromosome"/>
</dbReference>
<protein>
    <submittedName>
        <fullName evidence="2">Uncharacterized protein</fullName>
    </submittedName>
</protein>
<keyword evidence="1" id="KW-1133">Transmembrane helix</keyword>
<dbReference type="RefSeq" id="WP_317970067.1">
    <property type="nucleotide sequence ID" value="NZ_CP129118.1"/>
</dbReference>
<reference evidence="2 3" key="1">
    <citation type="submission" date="2023-06" db="EMBL/GenBank/DDBJ databases">
        <title>Sporosarcina sp. nov., isolated from Korean tranditional fermented seafood 'Jeotgal'.</title>
        <authorList>
            <person name="Yang A.I."/>
            <person name="Shin N.-R."/>
        </authorList>
    </citation>
    <scope>NUCLEOTIDE SEQUENCE [LARGE SCALE GENOMIC DNA]</scope>
    <source>
        <strain evidence="2 3">T2O-4</strain>
    </source>
</reference>
<evidence type="ECO:0000313" key="2">
    <source>
        <dbReference type="EMBL" id="WOV88719.1"/>
    </source>
</evidence>
<sequence>MNHLKNEKGYALFITLFVIILFTVLGMTLLILTSNGTKMNMNRQEVVQATSQSEKGIERIVADINAELTLALGENGLQRDVFKNLLNSTLSNYKCNYINNTIESPEGNGSYNVCIDGDTKPIYFKNGEINELRKLVTFKSIGKSGNITRDLISSIEIGAEAFPETMKYAIGTNIMSKNPQNGEGNLLLHGSSDIHGDLKVDGNLITYDYGTGAYKWIPSQLPKSLPSPQSTSSKLVLGNNMYLVTSNPSVNGNQNSYDNHIRRNNFNTAGFSIKKNPNDLFFEGKGPRIVKRDPSISPIGIKSQYENFFFDYNSNGVTRVELAQNYFNNYTNKSSPTIPITIQKYQCGGSWWNPKYCYNETHYGTFSLFNKNYFNKLASNQDIILRYGDHTFEEGLYVGKNLTIGNEKQTDDSRQRDDIKLDGTIYVNGNVKIQGANLESNALMYVDGDVEIRFSSINGKKLNDKDTGTLIIFATGDIYIANNSVDQEKPSIIKGFFYSEKNFEMYGVGSNIRIEGGISARRIVLNAVRGKSSNGNYDNKEVQKSKPSRLQVIYDAEIIENFLKLNKPEPIIRKVDPPLVKDKQINNNHN</sequence>
<dbReference type="EMBL" id="CP129118">
    <property type="protein sequence ID" value="WOV88719.1"/>
    <property type="molecule type" value="Genomic_DNA"/>
</dbReference>
<evidence type="ECO:0000256" key="1">
    <source>
        <dbReference type="SAM" id="Phobius"/>
    </source>
</evidence>
<accession>A0ABZ0L835</accession>
<proteinExistence type="predicted"/>